<sequence>MNKAVLISVLTLLLSVHYCVAQNSDAALYLTNYTFSTQTKAIGYIRIKGDAQALLKSVAIQGDYKDAFKIGKDHQLLIKPEKLKSSQMFFEVVLTASTSQGPLTDTFHIVRDEFIHNKVIAHRGAWKNTGASQNSIAALKQSIALGCEGSEFDVHMSADSVLVINHDASIQGISIAKTKYDSLKGIRLSNGELMPTLENFLKAGVQQNKTKLILEIKASELGKASSIALSRRVVALVQRLHAQGWVDYISFDYDVCKEVLRLAPYAKVSYLKGDKTPAELSNDNFYGLDYHFSVLQKNPDWITEAKQKKLTLNVWTVNDTTTMNEMLQHKVDFITTDEPELLLSLLPKK</sequence>
<dbReference type="RefSeq" id="WP_079688621.1">
    <property type="nucleotide sequence ID" value="NZ_FUZU01000003.1"/>
</dbReference>
<feature type="domain" description="GP-PDE" evidence="2">
    <location>
        <begin position="117"/>
        <end position="346"/>
    </location>
</feature>
<dbReference type="PANTHER" id="PTHR46211">
    <property type="entry name" value="GLYCEROPHOSPHORYL DIESTER PHOSPHODIESTERASE"/>
    <property type="match status" value="1"/>
</dbReference>
<feature type="signal peptide" evidence="1">
    <location>
        <begin position="1"/>
        <end position="21"/>
    </location>
</feature>
<proteinExistence type="predicted"/>
<dbReference type="Proteomes" id="UP000190961">
    <property type="component" value="Unassembled WGS sequence"/>
</dbReference>
<dbReference type="STRING" id="688867.SAMN05660236_4057"/>
<dbReference type="InterPro" id="IPR030395">
    <property type="entry name" value="GP_PDE_dom"/>
</dbReference>
<dbReference type="SUPFAM" id="SSF51695">
    <property type="entry name" value="PLC-like phosphodiesterases"/>
    <property type="match status" value="1"/>
</dbReference>
<evidence type="ECO:0000313" key="4">
    <source>
        <dbReference type="Proteomes" id="UP000190961"/>
    </source>
</evidence>
<feature type="chain" id="PRO_5012527229" evidence="1">
    <location>
        <begin position="22"/>
        <end position="349"/>
    </location>
</feature>
<keyword evidence="4" id="KW-1185">Reference proteome</keyword>
<name>A0A1T5M100_9BACT</name>
<dbReference type="AlphaFoldDB" id="A0A1T5M100"/>
<dbReference type="PANTHER" id="PTHR46211:SF1">
    <property type="entry name" value="GLYCEROPHOSPHODIESTER PHOSPHODIESTERASE, CYTOPLASMIC"/>
    <property type="match status" value="1"/>
</dbReference>
<keyword evidence="1" id="KW-0732">Signal</keyword>
<dbReference type="OrthoDB" id="384721at2"/>
<evidence type="ECO:0000313" key="3">
    <source>
        <dbReference type="EMBL" id="SKC81931.1"/>
    </source>
</evidence>
<accession>A0A1T5M100</accession>
<evidence type="ECO:0000256" key="1">
    <source>
        <dbReference type="SAM" id="SignalP"/>
    </source>
</evidence>
<protein>
    <submittedName>
        <fullName evidence="3">Glycerophosphoryl diester phosphodiesterase</fullName>
    </submittedName>
</protein>
<evidence type="ECO:0000259" key="2">
    <source>
        <dbReference type="PROSITE" id="PS51704"/>
    </source>
</evidence>
<dbReference type="Gene3D" id="3.20.20.190">
    <property type="entry name" value="Phosphatidylinositol (PI) phosphodiesterase"/>
    <property type="match status" value="1"/>
</dbReference>
<dbReference type="PROSITE" id="PS51704">
    <property type="entry name" value="GP_PDE"/>
    <property type="match status" value="1"/>
</dbReference>
<dbReference type="InterPro" id="IPR017946">
    <property type="entry name" value="PLC-like_Pdiesterase_TIM-brl"/>
</dbReference>
<dbReference type="Pfam" id="PF03009">
    <property type="entry name" value="GDPD"/>
    <property type="match status" value="1"/>
</dbReference>
<dbReference type="GO" id="GO:0006629">
    <property type="term" value="P:lipid metabolic process"/>
    <property type="evidence" value="ECO:0007669"/>
    <property type="project" value="InterPro"/>
</dbReference>
<dbReference type="EMBL" id="FUZU01000003">
    <property type="protein sequence ID" value="SKC81931.1"/>
    <property type="molecule type" value="Genomic_DNA"/>
</dbReference>
<organism evidence="3 4">
    <name type="scientific">Ohtaekwangia koreensis</name>
    <dbReference type="NCBI Taxonomy" id="688867"/>
    <lineage>
        <taxon>Bacteria</taxon>
        <taxon>Pseudomonadati</taxon>
        <taxon>Bacteroidota</taxon>
        <taxon>Cytophagia</taxon>
        <taxon>Cytophagales</taxon>
        <taxon>Fulvivirgaceae</taxon>
        <taxon>Ohtaekwangia</taxon>
    </lineage>
</organism>
<reference evidence="3 4" key="1">
    <citation type="submission" date="2017-02" db="EMBL/GenBank/DDBJ databases">
        <authorList>
            <person name="Peterson S.W."/>
        </authorList>
    </citation>
    <scope>NUCLEOTIDE SEQUENCE [LARGE SCALE GENOMIC DNA]</scope>
    <source>
        <strain evidence="3 4">DSM 25262</strain>
    </source>
</reference>
<gene>
    <name evidence="3" type="ORF">SAMN05660236_4057</name>
</gene>
<dbReference type="GO" id="GO:0008081">
    <property type="term" value="F:phosphoric diester hydrolase activity"/>
    <property type="evidence" value="ECO:0007669"/>
    <property type="project" value="InterPro"/>
</dbReference>